<name>A0ABQ0FFS3_APOSI</name>
<keyword evidence="5" id="KW-1185">Reference proteome</keyword>
<dbReference type="PANTHER" id="PTHR11417">
    <property type="entry name" value="SOMATOTROPIN,PROLACTIN"/>
    <property type="match status" value="1"/>
</dbReference>
<dbReference type="Proteomes" id="UP001623349">
    <property type="component" value="Unassembled WGS sequence"/>
</dbReference>
<gene>
    <name evidence="4" type="ORF">APTSU1_001327200</name>
</gene>
<proteinExistence type="inferred from homology"/>
<dbReference type="InterPro" id="IPR001400">
    <property type="entry name" value="Somatotropin/Prolactin"/>
</dbReference>
<dbReference type="PANTHER" id="PTHR11417:SF9">
    <property type="entry name" value="PROLACTIN-7A2"/>
    <property type="match status" value="1"/>
</dbReference>
<reference evidence="4 5" key="1">
    <citation type="submission" date="2024-08" db="EMBL/GenBank/DDBJ databases">
        <title>The draft genome of Apodemus speciosus.</title>
        <authorList>
            <person name="Nabeshima K."/>
            <person name="Suzuki S."/>
            <person name="Onuma M."/>
        </authorList>
    </citation>
    <scope>NUCLEOTIDE SEQUENCE [LARGE SCALE GENOMIC DNA]</scope>
    <source>
        <strain evidence="4">IB14-021</strain>
    </source>
</reference>
<comment type="caution">
    <text evidence="4">The sequence shown here is derived from an EMBL/GenBank/DDBJ whole genome shotgun (WGS) entry which is preliminary data.</text>
</comment>
<comment type="subcellular location">
    <subcellularLocation>
        <location evidence="1">Secreted</location>
    </subcellularLocation>
</comment>
<dbReference type="Gene3D" id="1.20.1250.10">
    <property type="match status" value="1"/>
</dbReference>
<organism evidence="4 5">
    <name type="scientific">Apodemus speciosus</name>
    <name type="common">Large Japanese field mouse</name>
    <dbReference type="NCBI Taxonomy" id="105296"/>
    <lineage>
        <taxon>Eukaryota</taxon>
        <taxon>Metazoa</taxon>
        <taxon>Chordata</taxon>
        <taxon>Craniata</taxon>
        <taxon>Vertebrata</taxon>
        <taxon>Euteleostomi</taxon>
        <taxon>Mammalia</taxon>
        <taxon>Eutheria</taxon>
        <taxon>Euarchontoglires</taxon>
        <taxon>Glires</taxon>
        <taxon>Rodentia</taxon>
        <taxon>Myomorpha</taxon>
        <taxon>Muroidea</taxon>
        <taxon>Muridae</taxon>
        <taxon>Murinae</taxon>
        <taxon>Apodemus</taxon>
    </lineage>
</organism>
<dbReference type="EMBL" id="BAAFST010000013">
    <property type="protein sequence ID" value="GAB1298036.1"/>
    <property type="molecule type" value="Genomic_DNA"/>
</dbReference>
<evidence type="ECO:0000313" key="5">
    <source>
        <dbReference type="Proteomes" id="UP001623349"/>
    </source>
</evidence>
<dbReference type="InterPro" id="IPR009079">
    <property type="entry name" value="4_helix_cytokine-like_core"/>
</dbReference>
<accession>A0ABQ0FFS3</accession>
<evidence type="ECO:0000256" key="3">
    <source>
        <dbReference type="ARBA" id="ARBA00022525"/>
    </source>
</evidence>
<evidence type="ECO:0000256" key="2">
    <source>
        <dbReference type="ARBA" id="ARBA00008474"/>
    </source>
</evidence>
<protein>
    <submittedName>
        <fullName evidence="4">Prolactin-7A2</fullName>
    </submittedName>
</protein>
<dbReference type="SUPFAM" id="SSF47266">
    <property type="entry name" value="4-helical cytokines"/>
    <property type="match status" value="1"/>
</dbReference>
<comment type="similarity">
    <text evidence="2">Belongs to the somatotropin/prolactin family.</text>
</comment>
<sequence length="160" mass="18351">MTYIEEQVYHCLESTQKGALLLLVVSSLLLWENVASAPLSCNETDDDPLSVKGLFHNATRLTQSIRDLNMELRRAYTVNEVSEKLYHKYTLEFIEDMEFLVKALTCCHNYSIKSPENLDEAQQIPKWKIYGPTENVDYTIFSGLEDLKSSDEELSLFDAS</sequence>
<evidence type="ECO:0000256" key="1">
    <source>
        <dbReference type="ARBA" id="ARBA00004613"/>
    </source>
</evidence>
<evidence type="ECO:0000313" key="4">
    <source>
        <dbReference type="EMBL" id="GAB1298036.1"/>
    </source>
</evidence>
<keyword evidence="3" id="KW-0964">Secreted</keyword>
<dbReference type="Pfam" id="PF00103">
    <property type="entry name" value="Hormone_1"/>
    <property type="match status" value="1"/>
</dbReference>